<comment type="caution">
    <text evidence="2">The sequence shown here is derived from an EMBL/GenBank/DDBJ whole genome shotgun (WGS) entry which is preliminary data.</text>
</comment>
<evidence type="ECO:0000313" key="2">
    <source>
        <dbReference type="EMBL" id="KAK1798190.1"/>
    </source>
</evidence>
<name>A0AAD8ZFQ6_9TELE</name>
<keyword evidence="3" id="KW-1185">Reference proteome</keyword>
<dbReference type="EMBL" id="JAROKS010000012">
    <property type="protein sequence ID" value="KAK1798190.1"/>
    <property type="molecule type" value="Genomic_DNA"/>
</dbReference>
<evidence type="ECO:0000256" key="1">
    <source>
        <dbReference type="SAM" id="MobiDB-lite"/>
    </source>
</evidence>
<reference evidence="2" key="1">
    <citation type="submission" date="2023-03" db="EMBL/GenBank/DDBJ databases">
        <title>Electrophorus voltai genome.</title>
        <authorList>
            <person name="Bian C."/>
        </authorList>
    </citation>
    <scope>NUCLEOTIDE SEQUENCE</scope>
    <source>
        <strain evidence="2">CB-2022</strain>
        <tissue evidence="2">Muscle</tissue>
    </source>
</reference>
<organism evidence="2 3">
    <name type="scientific">Electrophorus voltai</name>
    <dbReference type="NCBI Taxonomy" id="2609070"/>
    <lineage>
        <taxon>Eukaryota</taxon>
        <taxon>Metazoa</taxon>
        <taxon>Chordata</taxon>
        <taxon>Craniata</taxon>
        <taxon>Vertebrata</taxon>
        <taxon>Euteleostomi</taxon>
        <taxon>Actinopterygii</taxon>
        <taxon>Neopterygii</taxon>
        <taxon>Teleostei</taxon>
        <taxon>Ostariophysi</taxon>
        <taxon>Gymnotiformes</taxon>
        <taxon>Gymnotoidei</taxon>
        <taxon>Gymnotidae</taxon>
        <taxon>Electrophorus</taxon>
    </lineage>
</organism>
<dbReference type="Proteomes" id="UP001239994">
    <property type="component" value="Unassembled WGS sequence"/>
</dbReference>
<proteinExistence type="predicted"/>
<feature type="region of interest" description="Disordered" evidence="1">
    <location>
        <begin position="77"/>
        <end position="97"/>
    </location>
</feature>
<accession>A0AAD8ZFQ6</accession>
<dbReference type="AlphaFoldDB" id="A0AAD8ZFQ6"/>
<sequence>MEDSELVFPLEHDEEGSEINPRERTRGRGERREGRPAFCASAFHFPLSPSTPSSLGELSASAPGTITVNLSQAASNSIIKSSSSSSDTDSTSAASLRPKPLLSLVKSLSTEISQ</sequence>
<feature type="compositionally biased region" description="Basic and acidic residues" evidence="1">
    <location>
        <begin position="20"/>
        <end position="35"/>
    </location>
</feature>
<gene>
    <name evidence="2" type="ORF">P4O66_000683</name>
</gene>
<feature type="region of interest" description="Disordered" evidence="1">
    <location>
        <begin position="1"/>
        <end position="35"/>
    </location>
</feature>
<protein>
    <submittedName>
        <fullName evidence="2">Uncharacterized protein</fullName>
    </submittedName>
</protein>
<evidence type="ECO:0000313" key="3">
    <source>
        <dbReference type="Proteomes" id="UP001239994"/>
    </source>
</evidence>